<sequence length="137" mass="15217">MPGLLEEAQGRYSGTGRWADGKGDSHAYTVELELAPEGELGLWLRFRHVFVEEKTPDVVMEIPMQATAPGILTFEIQGMPQGLGYYTQSALHFTLPVPNATVEATHLFENGGCHVLGSSQKNALGRYVMWEERLRRA</sequence>
<dbReference type="OrthoDB" id="7854152at2"/>
<evidence type="ECO:0000313" key="2">
    <source>
        <dbReference type="Proteomes" id="UP000184932"/>
    </source>
</evidence>
<dbReference type="AlphaFoldDB" id="A0A1N6HDU9"/>
<accession>A0A1N6HDU9</accession>
<organism evidence="1 2">
    <name type="scientific">Vannielia litorea</name>
    <dbReference type="NCBI Taxonomy" id="1217970"/>
    <lineage>
        <taxon>Bacteria</taxon>
        <taxon>Pseudomonadati</taxon>
        <taxon>Pseudomonadota</taxon>
        <taxon>Alphaproteobacteria</taxon>
        <taxon>Rhodobacterales</taxon>
        <taxon>Paracoccaceae</taxon>
        <taxon>Vannielia</taxon>
    </lineage>
</organism>
<proteinExistence type="predicted"/>
<dbReference type="EMBL" id="FSRL01000001">
    <property type="protein sequence ID" value="SIO17903.1"/>
    <property type="molecule type" value="Genomic_DNA"/>
</dbReference>
<reference evidence="2" key="1">
    <citation type="submission" date="2016-11" db="EMBL/GenBank/DDBJ databases">
        <authorList>
            <person name="Varghese N."/>
            <person name="Submissions S."/>
        </authorList>
    </citation>
    <scope>NUCLEOTIDE SEQUENCE [LARGE SCALE GENOMIC DNA]</scope>
    <source>
        <strain evidence="2">DSM 29440</strain>
    </source>
</reference>
<gene>
    <name evidence="1" type="ORF">SAMN05444002_3289</name>
</gene>
<dbReference type="RefSeq" id="WP_074257206.1">
    <property type="nucleotide sequence ID" value="NZ_FSRL01000001.1"/>
</dbReference>
<dbReference type="STRING" id="1217970.SAMN05444002_3289"/>
<evidence type="ECO:0000313" key="1">
    <source>
        <dbReference type="EMBL" id="SIO17903.1"/>
    </source>
</evidence>
<protein>
    <submittedName>
        <fullName evidence="1">Uncharacterized protein</fullName>
    </submittedName>
</protein>
<dbReference type="Proteomes" id="UP000184932">
    <property type="component" value="Unassembled WGS sequence"/>
</dbReference>
<name>A0A1N6HDU9_9RHOB</name>
<keyword evidence="2" id="KW-1185">Reference proteome</keyword>